<reference evidence="3 4" key="1">
    <citation type="journal article" date="2003" name="Nature">
        <title>The genome of a motile marine Synechococcus.</title>
        <authorList>
            <person name="Palenik B."/>
            <person name="Brahamsha B."/>
            <person name="Larimer F."/>
            <person name="Land M."/>
            <person name="Hauser L."/>
            <person name="Chain P."/>
            <person name="Lamerdin J."/>
            <person name="Regala W."/>
            <person name="Allen E.A."/>
            <person name="McCarren J."/>
            <person name="Paulsen I."/>
            <person name="Dufresne A."/>
            <person name="Partensky F."/>
            <person name="Webb E."/>
            <person name="Waterbury J."/>
        </authorList>
    </citation>
    <scope>NUCLEOTIDE SEQUENCE [LARGE SCALE GENOMIC DNA]</scope>
    <source>
        <strain evidence="3 4">WH8102</strain>
    </source>
</reference>
<organism evidence="3 4">
    <name type="scientific">Parasynechococcus marenigrum (strain WH8102)</name>
    <dbReference type="NCBI Taxonomy" id="84588"/>
    <lineage>
        <taxon>Bacteria</taxon>
        <taxon>Bacillati</taxon>
        <taxon>Cyanobacteriota</taxon>
        <taxon>Cyanophyceae</taxon>
        <taxon>Synechococcales</taxon>
        <taxon>Prochlorococcaceae</taxon>
        <taxon>Parasynechococcus</taxon>
        <taxon>Parasynechococcus marenigrum</taxon>
    </lineage>
</organism>
<protein>
    <recommendedName>
        <fullName evidence="2">Putative nickel insertion protein</fullName>
    </recommendedName>
</protein>
<evidence type="ECO:0000313" key="4">
    <source>
        <dbReference type="Proteomes" id="UP000001422"/>
    </source>
</evidence>
<dbReference type="KEGG" id="syw:SYNW1802"/>
<dbReference type="GO" id="GO:0016829">
    <property type="term" value="F:lyase activity"/>
    <property type="evidence" value="ECO:0007669"/>
    <property type="project" value="UniProtKB-UniRule"/>
</dbReference>
<dbReference type="InterPro" id="IPR002822">
    <property type="entry name" value="Ni_insertion"/>
</dbReference>
<keyword evidence="1 2" id="KW-0533">Nickel</keyword>
<evidence type="ECO:0000256" key="1">
    <source>
        <dbReference type="ARBA" id="ARBA00022596"/>
    </source>
</evidence>
<dbReference type="DNASU" id="1730260"/>
<name>Q7U5A5_PARMW</name>
<dbReference type="Gene3D" id="3.30.70.1380">
    <property type="entry name" value="Transcriptional regulatory protein pf0864 domain like"/>
    <property type="match status" value="1"/>
</dbReference>
<gene>
    <name evidence="3" type="ordered locus">SYNW1802</name>
</gene>
<sequence length="410" mass="44006">MTPDSTAGSLHIDCPTGLAGDMLLAALLDLGVPLEVIKAPLARLGLKDMVRLDVEETRSGGLRGRRLNVVGLEPDPPHRHWAEIRDRLQNSSLEPKLLQTVLAVFTALAEAEATVHAQTPESVHFHEVGAIDALVDVVGVCAAIHHLAPHRISCAPPPAGHGSVTTAHGLLPVPVPAVLELARAHQVPLRHDPSLPEGELTTPTGLALVSVLAERFTAPPLFTPSAIGIGLGHRRLDRPNLVRLCLGQGESATLDLEARWQPLVVQEAWIDDASAEDIAWLLDRLRQAGALDVACQSLLMKKGRAGVAVTALVSTEQAPQLRRTWFEAGPSIGLRERQQGRWLLPRRAGTLSTPWGVLTAKQVRRPDGHCTVKPEADALQRLSQASGCSVADLRAAAQAASFESEEPWTW</sequence>
<evidence type="ECO:0000256" key="2">
    <source>
        <dbReference type="HAMAP-Rule" id="MF_01074"/>
    </source>
</evidence>
<dbReference type="AlphaFoldDB" id="Q7U5A5"/>
<dbReference type="GO" id="GO:0016151">
    <property type="term" value="F:nickel cation binding"/>
    <property type="evidence" value="ECO:0007669"/>
    <property type="project" value="UniProtKB-UniRule"/>
</dbReference>
<dbReference type="eggNOG" id="COG1641">
    <property type="taxonomic scope" value="Bacteria"/>
</dbReference>
<dbReference type="HOGENOM" id="CLU_028523_2_1_3"/>
<dbReference type="STRING" id="84588.SYNW1802"/>
<keyword evidence="4" id="KW-1185">Reference proteome</keyword>
<comment type="similarity">
    <text evidence="2">Belongs to the LarC family.</text>
</comment>
<dbReference type="EMBL" id="BX569693">
    <property type="protein sequence ID" value="CAE08317.1"/>
    <property type="molecule type" value="Genomic_DNA"/>
</dbReference>
<keyword evidence="2" id="KW-0456">Lyase</keyword>
<dbReference type="PANTHER" id="PTHR36566:SF1">
    <property type="entry name" value="PYRIDINIUM-3,5-BISTHIOCARBOXYLIC ACID MONONUCLEOTIDE NICKEL INSERTION PROTEIN"/>
    <property type="match status" value="1"/>
</dbReference>
<dbReference type="HAMAP" id="MF_01074">
    <property type="entry name" value="LarC"/>
    <property type="match status" value="1"/>
</dbReference>
<proteinExistence type="inferred from homology"/>
<dbReference type="NCBIfam" id="TIGR00299">
    <property type="entry name" value="nickel pincer cofactor biosynthesis protein LarC"/>
    <property type="match status" value="1"/>
</dbReference>
<accession>Q7U5A5</accession>
<dbReference type="PANTHER" id="PTHR36566">
    <property type="entry name" value="NICKEL INSERTION PROTEIN-RELATED"/>
    <property type="match status" value="1"/>
</dbReference>
<dbReference type="Proteomes" id="UP000001422">
    <property type="component" value="Chromosome"/>
</dbReference>
<dbReference type="RefSeq" id="WP_011128662.1">
    <property type="nucleotide sequence ID" value="NC_005070.1"/>
</dbReference>
<evidence type="ECO:0000313" key="3">
    <source>
        <dbReference type="EMBL" id="CAE08317.1"/>
    </source>
</evidence>
<dbReference type="Pfam" id="PF01969">
    <property type="entry name" value="Ni_insertion"/>
    <property type="match status" value="1"/>
</dbReference>